<feature type="region of interest" description="Disordered" evidence="1">
    <location>
        <begin position="94"/>
        <end position="148"/>
    </location>
</feature>
<sequence length="148" mass="17127">MLEAYDGSSDPMEHVVAFHVQMALYGTSDAIMCRAFPTTLRGIARGWYDRLPPSSIHTFYKPAREFEFNFLASVRPKPTAASLLRMRQREDEHLDLVAEKREDKKRPRAEHSQGPPPWLPRKRTERAKQTVPRPPNIPLNSTRTEIFL</sequence>
<comment type="caution">
    <text evidence="3">The sequence shown here is derived from an EMBL/GenBank/DDBJ whole genome shotgun (WGS) entry which is preliminary data.</text>
</comment>
<evidence type="ECO:0000313" key="4">
    <source>
        <dbReference type="Proteomes" id="UP000287651"/>
    </source>
</evidence>
<evidence type="ECO:0000313" key="3">
    <source>
        <dbReference type="EMBL" id="RRT67344.1"/>
    </source>
</evidence>
<organism evidence="3 4">
    <name type="scientific">Ensete ventricosum</name>
    <name type="common">Abyssinian banana</name>
    <name type="synonym">Musa ensete</name>
    <dbReference type="NCBI Taxonomy" id="4639"/>
    <lineage>
        <taxon>Eukaryota</taxon>
        <taxon>Viridiplantae</taxon>
        <taxon>Streptophyta</taxon>
        <taxon>Embryophyta</taxon>
        <taxon>Tracheophyta</taxon>
        <taxon>Spermatophyta</taxon>
        <taxon>Magnoliopsida</taxon>
        <taxon>Liliopsida</taxon>
        <taxon>Zingiberales</taxon>
        <taxon>Musaceae</taxon>
        <taxon>Ensete</taxon>
    </lineage>
</organism>
<reference evidence="3 4" key="1">
    <citation type="journal article" date="2014" name="Agronomy (Basel)">
        <title>A Draft Genome Sequence for Ensete ventricosum, the Drought-Tolerant Tree Against Hunger.</title>
        <authorList>
            <person name="Harrison J."/>
            <person name="Moore K.A."/>
            <person name="Paszkiewicz K."/>
            <person name="Jones T."/>
            <person name="Grant M."/>
            <person name="Ambacheew D."/>
            <person name="Muzemil S."/>
            <person name="Studholme D.J."/>
        </authorList>
    </citation>
    <scope>NUCLEOTIDE SEQUENCE [LARGE SCALE GENOMIC DNA]</scope>
</reference>
<dbReference type="InterPro" id="IPR005162">
    <property type="entry name" value="Retrotrans_gag_dom"/>
</dbReference>
<proteinExistence type="predicted"/>
<name>A0A426ZU07_ENSVE</name>
<accession>A0A426ZU07</accession>
<gene>
    <name evidence="3" type="ORF">B296_00012384</name>
</gene>
<feature type="domain" description="Retrotransposon gag" evidence="2">
    <location>
        <begin position="35"/>
        <end position="94"/>
    </location>
</feature>
<protein>
    <recommendedName>
        <fullName evidence="2">Retrotransposon gag domain-containing protein</fullName>
    </recommendedName>
</protein>
<dbReference type="PANTHER" id="PTHR33223:SF10">
    <property type="entry name" value="AMINOTRANSFERASE-LIKE PLANT MOBILE DOMAIN-CONTAINING PROTEIN"/>
    <property type="match status" value="1"/>
</dbReference>
<feature type="compositionally biased region" description="Polar residues" evidence="1">
    <location>
        <begin position="138"/>
        <end position="148"/>
    </location>
</feature>
<dbReference type="AlphaFoldDB" id="A0A426ZU07"/>
<evidence type="ECO:0000256" key="1">
    <source>
        <dbReference type="SAM" id="MobiDB-lite"/>
    </source>
</evidence>
<evidence type="ECO:0000259" key="2">
    <source>
        <dbReference type="Pfam" id="PF03732"/>
    </source>
</evidence>
<dbReference type="Proteomes" id="UP000287651">
    <property type="component" value="Unassembled WGS sequence"/>
</dbReference>
<dbReference type="PANTHER" id="PTHR33223">
    <property type="entry name" value="CCHC-TYPE DOMAIN-CONTAINING PROTEIN"/>
    <property type="match status" value="1"/>
</dbReference>
<dbReference type="EMBL" id="AMZH03005078">
    <property type="protein sequence ID" value="RRT67344.1"/>
    <property type="molecule type" value="Genomic_DNA"/>
</dbReference>
<feature type="compositionally biased region" description="Basic and acidic residues" evidence="1">
    <location>
        <begin position="94"/>
        <end position="111"/>
    </location>
</feature>
<dbReference type="Pfam" id="PF03732">
    <property type="entry name" value="Retrotrans_gag"/>
    <property type="match status" value="1"/>
</dbReference>